<keyword evidence="2" id="KW-1185">Reference proteome</keyword>
<comment type="caution">
    <text evidence="1">The sequence shown here is derived from an EMBL/GenBank/DDBJ whole genome shotgun (WGS) entry which is preliminary data.</text>
</comment>
<protein>
    <submittedName>
        <fullName evidence="1">Uncharacterized protein</fullName>
    </submittedName>
</protein>
<dbReference type="EMBL" id="JAGFBR010000018">
    <property type="protein sequence ID" value="KAH0450692.1"/>
    <property type="molecule type" value="Genomic_DNA"/>
</dbReference>
<dbReference type="AlphaFoldDB" id="A0AAV7G5E3"/>
<accession>A0AAV7G5E3</accession>
<proteinExistence type="predicted"/>
<evidence type="ECO:0000313" key="1">
    <source>
        <dbReference type="EMBL" id="KAH0450692.1"/>
    </source>
</evidence>
<name>A0AAV7G5E3_DENCH</name>
<dbReference type="Proteomes" id="UP000775213">
    <property type="component" value="Unassembled WGS sequence"/>
</dbReference>
<evidence type="ECO:0000313" key="2">
    <source>
        <dbReference type="Proteomes" id="UP000775213"/>
    </source>
</evidence>
<gene>
    <name evidence="1" type="ORF">IEQ34_021384</name>
</gene>
<sequence>MKKEGVVTSEATGMVWSSDIDDNVTDDFTGKPEAIVKARHAIFGESARERGRRPPQKPR</sequence>
<organism evidence="1 2">
    <name type="scientific">Dendrobium chrysotoxum</name>
    <name type="common">Orchid</name>
    <dbReference type="NCBI Taxonomy" id="161865"/>
    <lineage>
        <taxon>Eukaryota</taxon>
        <taxon>Viridiplantae</taxon>
        <taxon>Streptophyta</taxon>
        <taxon>Embryophyta</taxon>
        <taxon>Tracheophyta</taxon>
        <taxon>Spermatophyta</taxon>
        <taxon>Magnoliopsida</taxon>
        <taxon>Liliopsida</taxon>
        <taxon>Asparagales</taxon>
        <taxon>Orchidaceae</taxon>
        <taxon>Epidendroideae</taxon>
        <taxon>Malaxideae</taxon>
        <taxon>Dendrobiinae</taxon>
        <taxon>Dendrobium</taxon>
    </lineage>
</organism>
<reference evidence="1 2" key="1">
    <citation type="journal article" date="2021" name="Hortic Res">
        <title>Chromosome-scale assembly of the Dendrobium chrysotoxum genome enhances the understanding of orchid evolution.</title>
        <authorList>
            <person name="Zhang Y."/>
            <person name="Zhang G.Q."/>
            <person name="Zhang D."/>
            <person name="Liu X.D."/>
            <person name="Xu X.Y."/>
            <person name="Sun W.H."/>
            <person name="Yu X."/>
            <person name="Zhu X."/>
            <person name="Wang Z.W."/>
            <person name="Zhao X."/>
            <person name="Zhong W.Y."/>
            <person name="Chen H."/>
            <person name="Yin W.L."/>
            <person name="Huang T."/>
            <person name="Niu S.C."/>
            <person name="Liu Z.J."/>
        </authorList>
    </citation>
    <scope>NUCLEOTIDE SEQUENCE [LARGE SCALE GENOMIC DNA]</scope>
    <source>
        <strain evidence="1">Lindl</strain>
    </source>
</reference>